<name>A0A1J4VGK5_9BACT</name>
<dbReference type="STRING" id="1805282.AUJ44_00795"/>
<sequence>MLGVDENYRLVISLIFGHFDGLEIVDDFCGYPPAFCFSIDGQLVTEGEARRILADRFSSDEEVDKYLMRRLPVTVRERRVVITSS</sequence>
<evidence type="ECO:0000313" key="2">
    <source>
        <dbReference type="Proteomes" id="UP000183206"/>
    </source>
</evidence>
<organism evidence="1 2">
    <name type="scientific">Candidatus Nomurabacteria bacterium CG1_02_47_685</name>
    <dbReference type="NCBI Taxonomy" id="1805282"/>
    <lineage>
        <taxon>Bacteria</taxon>
        <taxon>Candidatus Nomuraibacteriota</taxon>
    </lineage>
</organism>
<evidence type="ECO:0000313" key="1">
    <source>
        <dbReference type="EMBL" id="OIO33263.1"/>
    </source>
</evidence>
<proteinExistence type="predicted"/>
<gene>
    <name evidence="1" type="ORF">AUJ44_00795</name>
</gene>
<accession>A0A1J4VGK5</accession>
<reference evidence="1 2" key="1">
    <citation type="journal article" date="2016" name="Environ. Microbiol.">
        <title>Genomic resolution of a cold subsurface aquifer community provides metabolic insights for novel microbes adapted to high CO concentrations.</title>
        <authorList>
            <person name="Probst A.J."/>
            <person name="Castelle C.J."/>
            <person name="Singh A."/>
            <person name="Brown C.T."/>
            <person name="Anantharaman K."/>
            <person name="Sharon I."/>
            <person name="Hug L.A."/>
            <person name="Burstein D."/>
            <person name="Emerson J.B."/>
            <person name="Thomas B.C."/>
            <person name="Banfield J.F."/>
        </authorList>
    </citation>
    <scope>NUCLEOTIDE SEQUENCE [LARGE SCALE GENOMIC DNA]</scope>
    <source>
        <strain evidence="1">CG1_02_47_685</strain>
    </source>
</reference>
<dbReference type="EMBL" id="MNVO01000014">
    <property type="protein sequence ID" value="OIO33263.1"/>
    <property type="molecule type" value="Genomic_DNA"/>
</dbReference>
<dbReference type="AlphaFoldDB" id="A0A1J4VGK5"/>
<protein>
    <submittedName>
        <fullName evidence="1">Uncharacterized protein</fullName>
    </submittedName>
</protein>
<dbReference type="Proteomes" id="UP000183206">
    <property type="component" value="Unassembled WGS sequence"/>
</dbReference>
<comment type="caution">
    <text evidence="1">The sequence shown here is derived from an EMBL/GenBank/DDBJ whole genome shotgun (WGS) entry which is preliminary data.</text>
</comment>